<accession>A0A198AAC0</accession>
<dbReference type="PANTHER" id="PTHR43695">
    <property type="entry name" value="PUTATIVE (AFU_ORTHOLOGUE AFUA_2G17250)-RELATED"/>
    <property type="match status" value="1"/>
</dbReference>
<dbReference type="InterPro" id="IPR013830">
    <property type="entry name" value="SGNH_hydro"/>
</dbReference>
<protein>
    <submittedName>
        <fullName evidence="5">GDSL family lipase</fullName>
    </submittedName>
</protein>
<evidence type="ECO:0000256" key="2">
    <source>
        <dbReference type="ARBA" id="ARBA00022801"/>
    </source>
</evidence>
<dbReference type="Gene3D" id="3.40.50.1110">
    <property type="entry name" value="SGNH hydrolase"/>
    <property type="match status" value="1"/>
</dbReference>
<dbReference type="STRING" id="1850517.A8708_28805"/>
<dbReference type="GO" id="GO:0016787">
    <property type="term" value="F:hydrolase activity"/>
    <property type="evidence" value="ECO:0007669"/>
    <property type="project" value="UniProtKB-KW"/>
</dbReference>
<evidence type="ECO:0000313" key="5">
    <source>
        <dbReference type="EMBL" id="OAS18011.1"/>
    </source>
</evidence>
<gene>
    <name evidence="5" type="ORF">A8708_28805</name>
</gene>
<organism evidence="5 6">
    <name type="scientific">Paenibacillus oryzisoli</name>
    <dbReference type="NCBI Taxonomy" id="1850517"/>
    <lineage>
        <taxon>Bacteria</taxon>
        <taxon>Bacillati</taxon>
        <taxon>Bacillota</taxon>
        <taxon>Bacilli</taxon>
        <taxon>Bacillales</taxon>
        <taxon>Paenibacillaceae</taxon>
        <taxon>Paenibacillus</taxon>
    </lineage>
</organism>
<dbReference type="OrthoDB" id="9807041at2"/>
<dbReference type="InterPro" id="IPR036514">
    <property type="entry name" value="SGNH_hydro_sf"/>
</dbReference>
<comment type="caution">
    <text evidence="5">The sequence shown here is derived from an EMBL/GenBank/DDBJ whole genome shotgun (WGS) entry which is preliminary data.</text>
</comment>
<dbReference type="InterPro" id="IPR049033">
    <property type="entry name" value="AGA-YXIM_GBD"/>
</dbReference>
<keyword evidence="6" id="KW-1185">Reference proteome</keyword>
<evidence type="ECO:0000259" key="4">
    <source>
        <dbReference type="Pfam" id="PF21254"/>
    </source>
</evidence>
<proteinExistence type="inferred from homology"/>
<keyword evidence="2" id="KW-0378">Hydrolase</keyword>
<evidence type="ECO:0000256" key="1">
    <source>
        <dbReference type="ARBA" id="ARBA00008668"/>
    </source>
</evidence>
<feature type="domain" description="Beta-agarase/YXIM esterase-like galactose-binding" evidence="4">
    <location>
        <begin position="5"/>
        <end position="129"/>
    </location>
</feature>
<dbReference type="InterPro" id="IPR008979">
    <property type="entry name" value="Galactose-bd-like_sf"/>
</dbReference>
<dbReference type="PANTHER" id="PTHR43695:SF1">
    <property type="entry name" value="RHAMNOGALACTURONAN ACETYLESTERASE"/>
    <property type="match status" value="1"/>
</dbReference>
<name>A0A198AAC0_9BACL</name>
<dbReference type="SUPFAM" id="SSF49785">
    <property type="entry name" value="Galactose-binding domain-like"/>
    <property type="match status" value="1"/>
</dbReference>
<evidence type="ECO:0000259" key="3">
    <source>
        <dbReference type="Pfam" id="PF13472"/>
    </source>
</evidence>
<dbReference type="RefSeq" id="WP_068665152.1">
    <property type="nucleotide sequence ID" value="NZ_LYPB01000069.1"/>
</dbReference>
<dbReference type="Gene3D" id="2.60.120.430">
    <property type="entry name" value="Galactose-binding lectin"/>
    <property type="match status" value="1"/>
</dbReference>
<dbReference type="Pfam" id="PF13472">
    <property type="entry name" value="Lipase_GDSL_2"/>
    <property type="match status" value="1"/>
</dbReference>
<comment type="similarity">
    <text evidence="1">Belongs to the 'GDSL' lipolytic enzyme family.</text>
</comment>
<dbReference type="Pfam" id="PF21254">
    <property type="entry name" value="AGA-YXIM_GBD"/>
    <property type="match status" value="1"/>
</dbReference>
<dbReference type="CDD" id="cd01821">
    <property type="entry name" value="Rhamnogalacturan_acetylesterase_like"/>
    <property type="match status" value="1"/>
</dbReference>
<evidence type="ECO:0000313" key="6">
    <source>
        <dbReference type="Proteomes" id="UP000078454"/>
    </source>
</evidence>
<feature type="domain" description="SGNH hydrolase-type esterase" evidence="3">
    <location>
        <begin position="153"/>
        <end position="308"/>
    </location>
</feature>
<dbReference type="EMBL" id="LYPB01000069">
    <property type="protein sequence ID" value="OAS18011.1"/>
    <property type="molecule type" value="Genomic_DNA"/>
</dbReference>
<dbReference type="InterPro" id="IPR037459">
    <property type="entry name" value="RhgT-like"/>
</dbReference>
<reference evidence="5 6" key="1">
    <citation type="submission" date="2016-05" db="EMBL/GenBank/DDBJ databases">
        <title>Paenibacillus sp. 1ZS3-15 nov., isolated from the rhizosphere soil.</title>
        <authorList>
            <person name="Zhang X.X."/>
            <person name="Zhang J."/>
        </authorList>
    </citation>
    <scope>NUCLEOTIDE SEQUENCE [LARGE SCALE GENOMIC DNA]</scope>
    <source>
        <strain evidence="5 6">1ZS3-15</strain>
    </source>
</reference>
<dbReference type="Proteomes" id="UP000078454">
    <property type="component" value="Unassembled WGS sequence"/>
</dbReference>
<dbReference type="AlphaFoldDB" id="A0A198AAC0"/>
<dbReference type="SUPFAM" id="SSF52266">
    <property type="entry name" value="SGNH hydrolase"/>
    <property type="match status" value="1"/>
</dbReference>
<sequence length="369" mass="41368">MTHAFKFDFGAANPEQGYTKISPEDQYEKAVGYGFSNVKNVHAKDREEPGPLRRDFCIPLDTSFLVDVPADGNYKVSVLVGDEIAETETTITTGEGRLVVHKQRISAGHFIRTSFSVWVTDAQLKLTFTGRAPRINALEIECFPTACTLFLAGDSTVTDQPTDGYPYAGWGQMLPLFVKADASVANYALSGRSSLSFISEGVLDKIWSKIKPHDYLLIQFGHNDQKPDVARFTEPFTTYKETLKIYIDGARERGAYPILVTSVQRRFFEEDGSLRDTHGDYLKAMRELAVEQEVPLIDLAERSKVLFESAGPEGTKRLFMWLAPGEFMNFPDGVEDNAHFQQQGGIEVAKLVYLGLKELKIQPLNLYLR</sequence>